<dbReference type="Gene3D" id="3.10.110.10">
    <property type="entry name" value="Ubiquitin Conjugating Enzyme"/>
    <property type="match status" value="1"/>
</dbReference>
<gene>
    <name evidence="4" type="ORF">QBC35DRAFT_250247</name>
</gene>
<feature type="transmembrane region" description="Helical" evidence="2">
    <location>
        <begin position="245"/>
        <end position="263"/>
    </location>
</feature>
<dbReference type="SMART" id="SM00212">
    <property type="entry name" value="UBCc"/>
    <property type="match status" value="1"/>
</dbReference>
<evidence type="ECO:0000259" key="3">
    <source>
        <dbReference type="PROSITE" id="PS50127"/>
    </source>
</evidence>
<dbReference type="Proteomes" id="UP001302126">
    <property type="component" value="Unassembled WGS sequence"/>
</dbReference>
<keyword evidence="2" id="KW-1133">Transmembrane helix</keyword>
<dbReference type="SUPFAM" id="SSF54495">
    <property type="entry name" value="UBC-like"/>
    <property type="match status" value="1"/>
</dbReference>
<dbReference type="InterPro" id="IPR000608">
    <property type="entry name" value="UBC"/>
</dbReference>
<protein>
    <recommendedName>
        <fullName evidence="3">UBC core domain-containing protein</fullName>
    </recommendedName>
</protein>
<keyword evidence="2" id="KW-0812">Transmembrane</keyword>
<keyword evidence="1" id="KW-0833">Ubl conjugation pathway</keyword>
<reference evidence="4" key="1">
    <citation type="journal article" date="2023" name="Mol. Phylogenet. Evol.">
        <title>Genome-scale phylogeny and comparative genomics of the fungal order Sordariales.</title>
        <authorList>
            <person name="Hensen N."/>
            <person name="Bonometti L."/>
            <person name="Westerberg I."/>
            <person name="Brannstrom I.O."/>
            <person name="Guillou S."/>
            <person name="Cros-Aarteil S."/>
            <person name="Calhoun S."/>
            <person name="Haridas S."/>
            <person name="Kuo A."/>
            <person name="Mondo S."/>
            <person name="Pangilinan J."/>
            <person name="Riley R."/>
            <person name="LaButti K."/>
            <person name="Andreopoulos B."/>
            <person name="Lipzen A."/>
            <person name="Chen C."/>
            <person name="Yan M."/>
            <person name="Daum C."/>
            <person name="Ng V."/>
            <person name="Clum A."/>
            <person name="Steindorff A."/>
            <person name="Ohm R.A."/>
            <person name="Martin F."/>
            <person name="Silar P."/>
            <person name="Natvig D.O."/>
            <person name="Lalanne C."/>
            <person name="Gautier V."/>
            <person name="Ament-Velasquez S.L."/>
            <person name="Kruys A."/>
            <person name="Hutchinson M.I."/>
            <person name="Powell A.J."/>
            <person name="Barry K."/>
            <person name="Miller A.N."/>
            <person name="Grigoriev I.V."/>
            <person name="Debuchy R."/>
            <person name="Gladieux P."/>
            <person name="Hiltunen Thoren M."/>
            <person name="Johannesson H."/>
        </authorList>
    </citation>
    <scope>NUCLEOTIDE SEQUENCE</scope>
    <source>
        <strain evidence="4">PSN309</strain>
    </source>
</reference>
<dbReference type="InterPro" id="IPR016135">
    <property type="entry name" value="UBQ-conjugating_enzyme/RWD"/>
</dbReference>
<accession>A0AAN6WTD0</accession>
<keyword evidence="5" id="KW-1185">Reference proteome</keyword>
<sequence length="267" mass="29297">MATRAAQKRLTREYKSISENPPPYIRAHPSESNILEWHYIITGPENTPYHGGQYWGTLIFPPNYPFAPPAIRMHTPSGRFQPSSRLCLSISDFHPRSFNPAWEVSTILIGLLSFMTSEEMTTGSVSASETERKYLASRTRWWNSTGGGSIVKTDTAKGGKNQVKAGDGGAKFKAEWPEIDLENWAWIREHKVDPATGNRAVENNGASCGPQLGIAAGSGHQAHAVVDAVIQQREAGQGWLFKNKLFLAGAAIFIYVLIARLVGEGSS</sequence>
<evidence type="ECO:0000313" key="4">
    <source>
        <dbReference type="EMBL" id="KAK4187055.1"/>
    </source>
</evidence>
<dbReference type="PANTHER" id="PTHR24067">
    <property type="entry name" value="UBIQUITIN-CONJUGATING ENZYME E2"/>
    <property type="match status" value="1"/>
</dbReference>
<evidence type="ECO:0000256" key="1">
    <source>
        <dbReference type="ARBA" id="ARBA00022786"/>
    </source>
</evidence>
<dbReference type="PROSITE" id="PS50127">
    <property type="entry name" value="UBC_2"/>
    <property type="match status" value="1"/>
</dbReference>
<dbReference type="Pfam" id="PF00179">
    <property type="entry name" value="UQ_con"/>
    <property type="match status" value="1"/>
</dbReference>
<dbReference type="AlphaFoldDB" id="A0AAN6WTD0"/>
<feature type="domain" description="UBC core" evidence="3">
    <location>
        <begin position="5"/>
        <end position="160"/>
    </location>
</feature>
<name>A0AAN6WTD0_9PEZI</name>
<keyword evidence="2" id="KW-0472">Membrane</keyword>
<organism evidence="4 5">
    <name type="scientific">Podospora australis</name>
    <dbReference type="NCBI Taxonomy" id="1536484"/>
    <lineage>
        <taxon>Eukaryota</taxon>
        <taxon>Fungi</taxon>
        <taxon>Dikarya</taxon>
        <taxon>Ascomycota</taxon>
        <taxon>Pezizomycotina</taxon>
        <taxon>Sordariomycetes</taxon>
        <taxon>Sordariomycetidae</taxon>
        <taxon>Sordariales</taxon>
        <taxon>Podosporaceae</taxon>
        <taxon>Podospora</taxon>
    </lineage>
</organism>
<reference evidence="4" key="2">
    <citation type="submission" date="2023-05" db="EMBL/GenBank/DDBJ databases">
        <authorList>
            <consortium name="Lawrence Berkeley National Laboratory"/>
            <person name="Steindorff A."/>
            <person name="Hensen N."/>
            <person name="Bonometti L."/>
            <person name="Westerberg I."/>
            <person name="Brannstrom I.O."/>
            <person name="Guillou S."/>
            <person name="Cros-Aarteil S."/>
            <person name="Calhoun S."/>
            <person name="Haridas S."/>
            <person name="Kuo A."/>
            <person name="Mondo S."/>
            <person name="Pangilinan J."/>
            <person name="Riley R."/>
            <person name="Labutti K."/>
            <person name="Andreopoulos B."/>
            <person name="Lipzen A."/>
            <person name="Chen C."/>
            <person name="Yanf M."/>
            <person name="Daum C."/>
            <person name="Ng V."/>
            <person name="Clum A."/>
            <person name="Ohm R."/>
            <person name="Martin F."/>
            <person name="Silar P."/>
            <person name="Natvig D."/>
            <person name="Lalanne C."/>
            <person name="Gautier V."/>
            <person name="Ament-Velasquez S.L."/>
            <person name="Kruys A."/>
            <person name="Hutchinson M.I."/>
            <person name="Powell A.J."/>
            <person name="Barry K."/>
            <person name="Miller A.N."/>
            <person name="Grigoriev I.V."/>
            <person name="Debuchy R."/>
            <person name="Gladieux P."/>
            <person name="Thoren M.H."/>
            <person name="Johannesson H."/>
        </authorList>
    </citation>
    <scope>NUCLEOTIDE SEQUENCE</scope>
    <source>
        <strain evidence="4">PSN309</strain>
    </source>
</reference>
<dbReference type="InterPro" id="IPR050113">
    <property type="entry name" value="Ub_conjugating_enzyme"/>
</dbReference>
<proteinExistence type="predicted"/>
<dbReference type="CDD" id="cd23799">
    <property type="entry name" value="UBCc_UBE2J"/>
    <property type="match status" value="1"/>
</dbReference>
<comment type="caution">
    <text evidence="4">The sequence shown here is derived from an EMBL/GenBank/DDBJ whole genome shotgun (WGS) entry which is preliminary data.</text>
</comment>
<evidence type="ECO:0000313" key="5">
    <source>
        <dbReference type="Proteomes" id="UP001302126"/>
    </source>
</evidence>
<dbReference type="FunFam" id="3.10.110.10:FF:000058">
    <property type="entry name" value="Ubiquitin-conjugating enzyme E2 6"/>
    <property type="match status" value="1"/>
</dbReference>
<dbReference type="EMBL" id="MU864410">
    <property type="protein sequence ID" value="KAK4187055.1"/>
    <property type="molecule type" value="Genomic_DNA"/>
</dbReference>
<evidence type="ECO:0000256" key="2">
    <source>
        <dbReference type="SAM" id="Phobius"/>
    </source>
</evidence>